<protein>
    <recommendedName>
        <fullName evidence="3">Co-chaperone DjlA N-terminal domain-containing protein</fullName>
    </recommendedName>
</protein>
<dbReference type="RefSeq" id="WP_395417522.1">
    <property type="nucleotide sequence ID" value="NZ_JBIPKE010000017.1"/>
</dbReference>
<dbReference type="SUPFAM" id="SSF158682">
    <property type="entry name" value="TerB-like"/>
    <property type="match status" value="1"/>
</dbReference>
<sequence length="129" mass="14774">MLDFQKKKQLSILVKIAMVDEDFADAEKEVIRKISQKYGATTEELTEIFDSPATAESLAPMTLIDKMDFMMDCILVVIADDMVTSSEEYFARQMATRLGFNQDVVAFLIKNKDVSREEMRELMLPYLVS</sequence>
<evidence type="ECO:0008006" key="3">
    <source>
        <dbReference type="Google" id="ProtNLM"/>
    </source>
</evidence>
<proteinExistence type="predicted"/>
<organism evidence="1 2">
    <name type="scientific">Marinoscillum luteum</name>
    <dbReference type="NCBI Taxonomy" id="861051"/>
    <lineage>
        <taxon>Bacteria</taxon>
        <taxon>Pseudomonadati</taxon>
        <taxon>Bacteroidota</taxon>
        <taxon>Cytophagia</taxon>
        <taxon>Cytophagales</taxon>
        <taxon>Reichenbachiellaceae</taxon>
        <taxon>Marinoscillum</taxon>
    </lineage>
</organism>
<accession>A0ABW7N912</accession>
<gene>
    <name evidence="1" type="ORF">ACHKAR_11660</name>
</gene>
<evidence type="ECO:0000313" key="1">
    <source>
        <dbReference type="EMBL" id="MFH6984100.1"/>
    </source>
</evidence>
<dbReference type="InterPro" id="IPR029024">
    <property type="entry name" value="TerB-like"/>
</dbReference>
<dbReference type="EMBL" id="JBIPKE010000017">
    <property type="protein sequence ID" value="MFH6984100.1"/>
    <property type="molecule type" value="Genomic_DNA"/>
</dbReference>
<dbReference type="Proteomes" id="UP001610063">
    <property type="component" value="Unassembled WGS sequence"/>
</dbReference>
<reference evidence="1 2" key="1">
    <citation type="journal article" date="2013" name="Int. J. Syst. Evol. Microbiol.">
        <title>Marinoscillum luteum sp. nov., isolated from marine sediment.</title>
        <authorList>
            <person name="Cha I.T."/>
            <person name="Park S.J."/>
            <person name="Kim S.J."/>
            <person name="Kim J.G."/>
            <person name="Jung M.Y."/>
            <person name="Shin K.S."/>
            <person name="Kwon K.K."/>
            <person name="Yang S.H."/>
            <person name="Seo Y.S."/>
            <person name="Rhee S.K."/>
        </authorList>
    </citation>
    <scope>NUCLEOTIDE SEQUENCE [LARGE SCALE GENOMIC DNA]</scope>
    <source>
        <strain evidence="1 2">KCTC 23939</strain>
    </source>
</reference>
<dbReference type="Gene3D" id="1.10.3680.10">
    <property type="entry name" value="TerB-like"/>
    <property type="match status" value="1"/>
</dbReference>
<name>A0ABW7N912_9BACT</name>
<evidence type="ECO:0000313" key="2">
    <source>
        <dbReference type="Proteomes" id="UP001610063"/>
    </source>
</evidence>
<comment type="caution">
    <text evidence="1">The sequence shown here is derived from an EMBL/GenBank/DDBJ whole genome shotgun (WGS) entry which is preliminary data.</text>
</comment>
<keyword evidence="2" id="KW-1185">Reference proteome</keyword>